<organism evidence="2 3">
    <name type="scientific">Coilia grayii</name>
    <name type="common">Gray's grenadier anchovy</name>
    <dbReference type="NCBI Taxonomy" id="363190"/>
    <lineage>
        <taxon>Eukaryota</taxon>
        <taxon>Metazoa</taxon>
        <taxon>Chordata</taxon>
        <taxon>Craniata</taxon>
        <taxon>Vertebrata</taxon>
        <taxon>Euteleostomi</taxon>
        <taxon>Actinopterygii</taxon>
        <taxon>Neopterygii</taxon>
        <taxon>Teleostei</taxon>
        <taxon>Clupei</taxon>
        <taxon>Clupeiformes</taxon>
        <taxon>Clupeoidei</taxon>
        <taxon>Engraulidae</taxon>
        <taxon>Coilinae</taxon>
        <taxon>Coilia</taxon>
    </lineage>
</organism>
<reference evidence="2 3" key="1">
    <citation type="submission" date="2024-09" db="EMBL/GenBank/DDBJ databases">
        <title>A chromosome-level genome assembly of Gray's grenadier anchovy, Coilia grayii.</title>
        <authorList>
            <person name="Fu Z."/>
        </authorList>
    </citation>
    <scope>NUCLEOTIDE SEQUENCE [LARGE SCALE GENOMIC DNA]</scope>
    <source>
        <strain evidence="2">G4</strain>
        <tissue evidence="2">Muscle</tissue>
    </source>
</reference>
<dbReference type="InterPro" id="IPR052227">
    <property type="entry name" value="Arf-Rho-GAP_ANK-PH_domain"/>
</dbReference>
<evidence type="ECO:0000313" key="3">
    <source>
        <dbReference type="Proteomes" id="UP001591681"/>
    </source>
</evidence>
<dbReference type="SUPFAM" id="SSF50729">
    <property type="entry name" value="PH domain-like"/>
    <property type="match status" value="1"/>
</dbReference>
<dbReference type="PANTHER" id="PTHR45899:SF1">
    <property type="entry name" value="ARF-GAP WITH RHO-GAP DOMAIN, ANK REPEAT AND PH DOMAIN-CONTAINING PROTEIN 2"/>
    <property type="match status" value="1"/>
</dbReference>
<gene>
    <name evidence="2" type="ORF">ACEWY4_024597</name>
</gene>
<dbReference type="InterPro" id="IPR001849">
    <property type="entry name" value="PH_domain"/>
</dbReference>
<dbReference type="PANTHER" id="PTHR45899">
    <property type="entry name" value="RHO GTPASE ACTIVATING PROTEIN AT 15B, ISOFORM C"/>
    <property type="match status" value="1"/>
</dbReference>
<dbReference type="PROSITE" id="PS50003">
    <property type="entry name" value="PH_DOMAIN"/>
    <property type="match status" value="1"/>
</dbReference>
<dbReference type="Proteomes" id="UP001591681">
    <property type="component" value="Unassembled WGS sequence"/>
</dbReference>
<dbReference type="InterPro" id="IPR011993">
    <property type="entry name" value="PH-like_dom_sf"/>
</dbReference>
<comment type="caution">
    <text evidence="2">The sequence shown here is derived from an EMBL/GenBank/DDBJ whole genome shotgun (WGS) entry which is preliminary data.</text>
</comment>
<dbReference type="AlphaFoldDB" id="A0ABD1IV56"/>
<feature type="domain" description="PH" evidence="1">
    <location>
        <begin position="1"/>
        <end position="85"/>
    </location>
</feature>
<accession>A0ABD1IV56</accession>
<proteinExistence type="predicted"/>
<sequence>MVRRWCTLEGGFLSYYENKKVPMATGRVEISEMMSLAVNRHETMTGAGAVFTFEMYLPTEKVLVLGAETAETHRDWTRAVSKCFLPAEADSILRRDCELIGRLFYKEGHDLYHWRAGWFGLEGSDLHFCSESQAEEGVLQLRRLQEIRQEWTGVGTWSGLEWTGVDWSGLEWVGQEWTGVDWSGHMEWVGQEWTRVDWSGLEWAHGVGRTGVDWSG</sequence>
<evidence type="ECO:0000259" key="1">
    <source>
        <dbReference type="PROSITE" id="PS50003"/>
    </source>
</evidence>
<dbReference type="EMBL" id="JBHFQA010000022">
    <property type="protein sequence ID" value="KAL2078853.1"/>
    <property type="molecule type" value="Genomic_DNA"/>
</dbReference>
<protein>
    <recommendedName>
        <fullName evidence="1">PH domain-containing protein</fullName>
    </recommendedName>
</protein>
<evidence type="ECO:0000313" key="2">
    <source>
        <dbReference type="EMBL" id="KAL2078853.1"/>
    </source>
</evidence>
<dbReference type="Pfam" id="PF00169">
    <property type="entry name" value="PH"/>
    <property type="match status" value="1"/>
</dbReference>
<keyword evidence="3" id="KW-1185">Reference proteome</keyword>
<name>A0ABD1IV56_9TELE</name>
<dbReference type="Gene3D" id="2.30.29.30">
    <property type="entry name" value="Pleckstrin-homology domain (PH domain)/Phosphotyrosine-binding domain (PTB)"/>
    <property type="match status" value="1"/>
</dbReference>